<organism evidence="5 6">
    <name type="scientific">Robbsia betulipollinis</name>
    <dbReference type="NCBI Taxonomy" id="2981849"/>
    <lineage>
        <taxon>Bacteria</taxon>
        <taxon>Pseudomonadati</taxon>
        <taxon>Pseudomonadota</taxon>
        <taxon>Betaproteobacteria</taxon>
        <taxon>Burkholderiales</taxon>
        <taxon>Burkholderiaceae</taxon>
        <taxon>Robbsia</taxon>
    </lineage>
</organism>
<proteinExistence type="inferred from homology"/>
<dbReference type="InterPro" id="IPR029045">
    <property type="entry name" value="ClpP/crotonase-like_dom_sf"/>
</dbReference>
<comment type="similarity">
    <text evidence="2">Belongs to the enoyl-CoA hydratase/isomerase family.</text>
</comment>
<protein>
    <submittedName>
        <fullName evidence="5">Enoyl-CoA hydratase</fullName>
    </submittedName>
</protein>
<accession>A0ABT3ZN01</accession>
<dbReference type="CDD" id="cd06558">
    <property type="entry name" value="crotonase-like"/>
    <property type="match status" value="1"/>
</dbReference>
<dbReference type="InterPro" id="IPR014748">
    <property type="entry name" value="Enoyl-CoA_hydra_C"/>
</dbReference>
<sequence length="253" mass="26671">MHQGAVAVLRWNRPGKRNAITAAMYARMADLLAAADADPRVKAIVLGGTGPAFSAGNDIDDFIRHPPMGPDAPVTRFLHVLAALVTPLVAAVRGPAIGVGTTMLLHCDLVYAGSDARFGLPFAQLGLCPEAASSLLLPRLSGHQRAAEKLLLGDPFDAEEARAMGFVNRIVAPEAVEDEALRQAQRLVALPVAALRATKALLKADPMQTVAARIDAEIAQFAALLGGPAAQEALRAFVEKRRPDFAALDGPKR</sequence>
<name>A0ABT3ZN01_9BURK</name>
<evidence type="ECO:0000256" key="4">
    <source>
        <dbReference type="ARBA" id="ARBA00023235"/>
    </source>
</evidence>
<dbReference type="PANTHER" id="PTHR43684:SF1">
    <property type="entry name" value="ENOYL-COA DELTA ISOMERASE 2"/>
    <property type="match status" value="1"/>
</dbReference>
<evidence type="ECO:0000313" key="5">
    <source>
        <dbReference type="EMBL" id="MCY0387333.1"/>
    </source>
</evidence>
<reference evidence="5" key="1">
    <citation type="submission" date="2022-11" db="EMBL/GenBank/DDBJ databases">
        <title>Robbsia betulipollinis sp. nov., isolated from pollen of birch (Betula pendula).</title>
        <authorList>
            <person name="Shi H."/>
            <person name="Ambika Manirajan B."/>
            <person name="Ratering S."/>
            <person name="Geissler-Plaum R."/>
            <person name="Schnell S."/>
        </authorList>
    </citation>
    <scope>NUCLEOTIDE SEQUENCE</scope>
    <source>
        <strain evidence="5">Bb-Pol-6</strain>
    </source>
</reference>
<evidence type="ECO:0000256" key="2">
    <source>
        <dbReference type="ARBA" id="ARBA00005254"/>
    </source>
</evidence>
<evidence type="ECO:0000313" key="6">
    <source>
        <dbReference type="Proteomes" id="UP001082899"/>
    </source>
</evidence>
<keyword evidence="6" id="KW-1185">Reference proteome</keyword>
<keyword evidence="4" id="KW-0413">Isomerase</keyword>
<comment type="caution">
    <text evidence="5">The sequence shown here is derived from an EMBL/GenBank/DDBJ whole genome shotgun (WGS) entry which is preliminary data.</text>
</comment>
<dbReference type="SUPFAM" id="SSF52096">
    <property type="entry name" value="ClpP/crotonase"/>
    <property type="match status" value="1"/>
</dbReference>
<dbReference type="Gene3D" id="3.90.226.10">
    <property type="entry name" value="2-enoyl-CoA Hydratase, Chain A, domain 1"/>
    <property type="match status" value="1"/>
</dbReference>
<dbReference type="InterPro" id="IPR051053">
    <property type="entry name" value="ECH/Chromodomain_protein"/>
</dbReference>
<dbReference type="Pfam" id="PF00378">
    <property type="entry name" value="ECH_1"/>
    <property type="match status" value="1"/>
</dbReference>
<gene>
    <name evidence="5" type="ORF">OVY01_08815</name>
</gene>
<comment type="subcellular location">
    <subcellularLocation>
        <location evidence="1">Peroxisome</location>
    </subcellularLocation>
</comment>
<keyword evidence="3" id="KW-0576">Peroxisome</keyword>
<dbReference type="PANTHER" id="PTHR43684">
    <property type="match status" value="1"/>
</dbReference>
<evidence type="ECO:0000256" key="1">
    <source>
        <dbReference type="ARBA" id="ARBA00004275"/>
    </source>
</evidence>
<dbReference type="Proteomes" id="UP001082899">
    <property type="component" value="Unassembled WGS sequence"/>
</dbReference>
<evidence type="ECO:0000256" key="3">
    <source>
        <dbReference type="ARBA" id="ARBA00023140"/>
    </source>
</evidence>
<dbReference type="InterPro" id="IPR001753">
    <property type="entry name" value="Enoyl-CoA_hydra/iso"/>
</dbReference>
<dbReference type="EMBL" id="JAPMXC010000001">
    <property type="protein sequence ID" value="MCY0387333.1"/>
    <property type="molecule type" value="Genomic_DNA"/>
</dbReference>
<dbReference type="Gene3D" id="1.10.12.10">
    <property type="entry name" value="Lyase 2-enoyl-coa Hydratase, Chain A, domain 2"/>
    <property type="match status" value="1"/>
</dbReference>